<dbReference type="AlphaFoldDB" id="A0A9P1BRY9"/>
<keyword evidence="4" id="KW-1185">Reference proteome</keyword>
<proteinExistence type="predicted"/>
<reference evidence="1" key="1">
    <citation type="submission" date="2022-10" db="EMBL/GenBank/DDBJ databases">
        <authorList>
            <person name="Chen Y."/>
            <person name="Dougan E. K."/>
            <person name="Chan C."/>
            <person name="Rhodes N."/>
            <person name="Thang M."/>
        </authorList>
    </citation>
    <scope>NUCLEOTIDE SEQUENCE</scope>
</reference>
<reference evidence="2" key="2">
    <citation type="submission" date="2024-04" db="EMBL/GenBank/DDBJ databases">
        <authorList>
            <person name="Chen Y."/>
            <person name="Shah S."/>
            <person name="Dougan E. K."/>
            <person name="Thang M."/>
            <person name="Chan C."/>
        </authorList>
    </citation>
    <scope>NUCLEOTIDE SEQUENCE [LARGE SCALE GENOMIC DNA]</scope>
</reference>
<sequence>MQRFRSHDIKMPWEKGPLAPVFGAPLPSMTGAKTLMPPAVGLVDTLAPVALTKQETPLPMGPVSKFAVKRIASARCVVPEDEMLARLENIWTDRCGDLVLVEAETSKHKTSRSKEAKTRLLPFTALGRFACDEVWGECFVQALNEIKKNTGLTFLPSWNDRSGTWAVSPMTTAEASLFLKEFLETVLGEEEAAKYSSHSCKPTVLTWCGMTEILTREERTMLGHHIEPSTKSATTYNRDSQLLLQAKVAKVLDKVLQGHLDPDASRATRLNQLLQGGEPEQDEESAESDFEDTEVVSIHSKCHLLEKPSVPLGDADEYNFVAHKLTGTIHIVQDEDAGKLACGRRKTINMNQVDPDSIDRATAPFCIQCNAVVKPQHA</sequence>
<evidence type="ECO:0000313" key="2">
    <source>
        <dbReference type="EMBL" id="CAL1131872.1"/>
    </source>
</evidence>
<dbReference type="OrthoDB" id="10630891at2759"/>
<dbReference type="EMBL" id="CAMXCT010000415">
    <property type="protein sequence ID" value="CAI3978497.1"/>
    <property type="molecule type" value="Genomic_DNA"/>
</dbReference>
<dbReference type="EMBL" id="CAMXCT030000415">
    <property type="protein sequence ID" value="CAL4765809.1"/>
    <property type="molecule type" value="Genomic_DNA"/>
</dbReference>
<dbReference type="EMBL" id="CAMXCT020000415">
    <property type="protein sequence ID" value="CAL1131872.1"/>
    <property type="molecule type" value="Genomic_DNA"/>
</dbReference>
<accession>A0A9P1BRY9</accession>
<protein>
    <submittedName>
        <fullName evidence="3">Tyr recombinase domain-containing protein</fullName>
    </submittedName>
</protein>
<evidence type="ECO:0000313" key="1">
    <source>
        <dbReference type="EMBL" id="CAI3978497.1"/>
    </source>
</evidence>
<dbReference type="Proteomes" id="UP001152797">
    <property type="component" value="Unassembled WGS sequence"/>
</dbReference>
<evidence type="ECO:0000313" key="3">
    <source>
        <dbReference type="EMBL" id="CAL4765809.1"/>
    </source>
</evidence>
<gene>
    <name evidence="1" type="ORF">C1SCF055_LOCUS6547</name>
</gene>
<name>A0A9P1BRY9_9DINO</name>
<comment type="caution">
    <text evidence="1">The sequence shown here is derived from an EMBL/GenBank/DDBJ whole genome shotgun (WGS) entry which is preliminary data.</text>
</comment>
<organism evidence="1">
    <name type="scientific">Cladocopium goreaui</name>
    <dbReference type="NCBI Taxonomy" id="2562237"/>
    <lineage>
        <taxon>Eukaryota</taxon>
        <taxon>Sar</taxon>
        <taxon>Alveolata</taxon>
        <taxon>Dinophyceae</taxon>
        <taxon>Suessiales</taxon>
        <taxon>Symbiodiniaceae</taxon>
        <taxon>Cladocopium</taxon>
    </lineage>
</organism>
<evidence type="ECO:0000313" key="4">
    <source>
        <dbReference type="Proteomes" id="UP001152797"/>
    </source>
</evidence>